<dbReference type="InterPro" id="IPR036867">
    <property type="entry name" value="R3H_dom_sf"/>
</dbReference>
<dbReference type="AlphaFoldDB" id="A0A1F4XFC7"/>
<organism evidence="2 3">
    <name type="scientific">Candidatus Adlerbacteria bacterium RIFCSPLOWO2_01_FULL_51_16</name>
    <dbReference type="NCBI Taxonomy" id="1797243"/>
    <lineage>
        <taxon>Bacteria</taxon>
        <taxon>Candidatus Adleribacteriota</taxon>
    </lineage>
</organism>
<dbReference type="Pfam" id="PF01424">
    <property type="entry name" value="R3H"/>
    <property type="match status" value="1"/>
</dbReference>
<reference evidence="2 3" key="1">
    <citation type="journal article" date="2016" name="Nat. Commun.">
        <title>Thousands of microbial genomes shed light on interconnected biogeochemical processes in an aquifer system.</title>
        <authorList>
            <person name="Anantharaman K."/>
            <person name="Brown C.T."/>
            <person name="Hug L.A."/>
            <person name="Sharon I."/>
            <person name="Castelle C.J."/>
            <person name="Probst A.J."/>
            <person name="Thomas B.C."/>
            <person name="Singh A."/>
            <person name="Wilkins M.J."/>
            <person name="Karaoz U."/>
            <person name="Brodie E.L."/>
            <person name="Williams K.H."/>
            <person name="Hubbard S.S."/>
            <person name="Banfield J.F."/>
        </authorList>
    </citation>
    <scope>NUCLEOTIDE SEQUENCE [LARGE SCALE GENOMIC DNA]</scope>
</reference>
<evidence type="ECO:0000313" key="2">
    <source>
        <dbReference type="EMBL" id="OGC80371.1"/>
    </source>
</evidence>
<dbReference type="Gene3D" id="3.30.300.20">
    <property type="match status" value="1"/>
</dbReference>
<evidence type="ECO:0000259" key="1">
    <source>
        <dbReference type="PROSITE" id="PS51061"/>
    </source>
</evidence>
<dbReference type="PANTHER" id="PTHR35800:SF1">
    <property type="entry name" value="RNA-BINDING PROTEIN KHPB"/>
    <property type="match status" value="1"/>
</dbReference>
<dbReference type="SMART" id="SM00393">
    <property type="entry name" value="R3H"/>
    <property type="match status" value="1"/>
</dbReference>
<dbReference type="SUPFAM" id="SSF82708">
    <property type="entry name" value="R3H domain"/>
    <property type="match status" value="1"/>
</dbReference>
<name>A0A1F4XFC7_9BACT</name>
<comment type="caution">
    <text evidence="2">The sequence shown here is derived from an EMBL/GenBank/DDBJ whole genome shotgun (WGS) entry which is preliminary data.</text>
</comment>
<gene>
    <name evidence="2" type="ORF">A2943_01265</name>
</gene>
<evidence type="ECO:0000313" key="3">
    <source>
        <dbReference type="Proteomes" id="UP000176185"/>
    </source>
</evidence>
<dbReference type="InterPro" id="IPR015946">
    <property type="entry name" value="KH_dom-like_a/b"/>
</dbReference>
<dbReference type="STRING" id="1797243.A2943_01265"/>
<proteinExistence type="predicted"/>
<sequence>MDPAGGNEPKIYAGDGRAASGVEPAILKNIVAELLAALGVEVTGITVVGGHRTVVAVDSPDSKQLIGPHGEHLRALNMVARRLVETKHGEGSANFLVDIDGYHEERMELVRNNARMLAQRARLFKHDVELSPMSSYERLVVHELFAEDPEIKTESAGEGKFRHIVLKYKTTENYQLKT</sequence>
<dbReference type="PROSITE" id="PS51061">
    <property type="entry name" value="R3H"/>
    <property type="match status" value="1"/>
</dbReference>
<dbReference type="Gene3D" id="3.30.1370.50">
    <property type="entry name" value="R3H-like domain"/>
    <property type="match status" value="1"/>
</dbReference>
<accession>A0A1F4XFC7</accession>
<feature type="domain" description="R3H" evidence="1">
    <location>
        <begin position="104"/>
        <end position="170"/>
    </location>
</feature>
<dbReference type="InterPro" id="IPR039247">
    <property type="entry name" value="KhpB"/>
</dbReference>
<dbReference type="InterPro" id="IPR001374">
    <property type="entry name" value="R3H_dom"/>
</dbReference>
<dbReference type="PANTHER" id="PTHR35800">
    <property type="entry name" value="PROTEIN JAG"/>
    <property type="match status" value="1"/>
</dbReference>
<dbReference type="EMBL" id="MEWX01000025">
    <property type="protein sequence ID" value="OGC80371.1"/>
    <property type="molecule type" value="Genomic_DNA"/>
</dbReference>
<dbReference type="GO" id="GO:0003723">
    <property type="term" value="F:RNA binding"/>
    <property type="evidence" value="ECO:0007669"/>
    <property type="project" value="InterPro"/>
</dbReference>
<dbReference type="Proteomes" id="UP000176185">
    <property type="component" value="Unassembled WGS sequence"/>
</dbReference>
<protein>
    <recommendedName>
        <fullName evidence="1">R3H domain-containing protein</fullName>
    </recommendedName>
</protein>